<keyword evidence="6" id="KW-0931">ER-Golgi transport</keyword>
<dbReference type="eggNOG" id="ENOG502SCD1">
    <property type="taxonomic scope" value="Eukaryota"/>
</dbReference>
<feature type="region of interest" description="Disordered" evidence="10">
    <location>
        <begin position="107"/>
        <end position="162"/>
    </location>
</feature>
<sequence length="321" mass="35921">MVSYSSEPHHDVVNLHRLLRRLEKSVQDDREWDLGADRGVGSSKVQIRLKAQKDLQKVKYARKLVQNVDSYDLDVEDPYGTERNRRIHELNDVKIRLDRVEEFLKDQVQKHTERPQRPPSILARLPKPEPIPVPVEEPAVQPQTDEEPVASTSSQPAAPEVKQPADNLLLSPSDLDNLPSAGLGDIISPPPYEPTFSGARSTATSSALPIHASGSFTNRKAFQAQGHTSLQEELSSQLESMAAQLKRNAIHFSSNLEKDKAVIEMAGEKLEQNYDVMQKEKGRLALLNKTTGSTTWLTIGIILVVLLLFIVMVGLIRFSRF</sequence>
<dbReference type="OrthoDB" id="4506189at2759"/>
<dbReference type="GO" id="GO:0031201">
    <property type="term" value="C:SNARE complex"/>
    <property type="evidence" value="ECO:0007669"/>
    <property type="project" value="TreeGrafter"/>
</dbReference>
<keyword evidence="8 11" id="KW-1133">Transmembrane helix</keyword>
<evidence type="ECO:0000256" key="2">
    <source>
        <dbReference type="ARBA" id="ARBA00007891"/>
    </source>
</evidence>
<evidence type="ECO:0000256" key="9">
    <source>
        <dbReference type="ARBA" id="ARBA00023136"/>
    </source>
</evidence>
<dbReference type="AlphaFoldDB" id="A8N814"/>
<dbReference type="Proteomes" id="UP000001861">
    <property type="component" value="Unassembled WGS sequence"/>
</dbReference>
<dbReference type="VEuPathDB" id="FungiDB:CC1G_11807"/>
<keyword evidence="4 11" id="KW-0812">Transmembrane</keyword>
<evidence type="ECO:0000256" key="1">
    <source>
        <dbReference type="ARBA" id="ARBA00004163"/>
    </source>
</evidence>
<dbReference type="InParanoid" id="A8N814"/>
<keyword evidence="5" id="KW-0256">Endoplasmic reticulum</keyword>
<evidence type="ECO:0000256" key="11">
    <source>
        <dbReference type="SAM" id="Phobius"/>
    </source>
</evidence>
<dbReference type="EMBL" id="AACS02000003">
    <property type="protein sequence ID" value="EAU90853.1"/>
    <property type="molecule type" value="Genomic_DNA"/>
</dbReference>
<evidence type="ECO:0000256" key="5">
    <source>
        <dbReference type="ARBA" id="ARBA00022824"/>
    </source>
</evidence>
<dbReference type="GO" id="GO:0005789">
    <property type="term" value="C:endoplasmic reticulum membrane"/>
    <property type="evidence" value="ECO:0007669"/>
    <property type="project" value="UniProtKB-SubCell"/>
</dbReference>
<evidence type="ECO:0000256" key="7">
    <source>
        <dbReference type="ARBA" id="ARBA00022927"/>
    </source>
</evidence>
<dbReference type="GeneID" id="6007419"/>
<dbReference type="RefSeq" id="XP_001830970.1">
    <property type="nucleotide sequence ID" value="XM_001830918.2"/>
</dbReference>
<reference evidence="12 13" key="1">
    <citation type="journal article" date="2010" name="Proc. Natl. Acad. Sci. U.S.A.">
        <title>Insights into evolution of multicellular fungi from the assembled chromosomes of the mushroom Coprinopsis cinerea (Coprinus cinereus).</title>
        <authorList>
            <person name="Stajich J.E."/>
            <person name="Wilke S.K."/>
            <person name="Ahren D."/>
            <person name="Au C.H."/>
            <person name="Birren B.W."/>
            <person name="Borodovsky M."/>
            <person name="Burns C."/>
            <person name="Canback B."/>
            <person name="Casselton L.A."/>
            <person name="Cheng C.K."/>
            <person name="Deng J."/>
            <person name="Dietrich F.S."/>
            <person name="Fargo D.C."/>
            <person name="Farman M.L."/>
            <person name="Gathman A.C."/>
            <person name="Goldberg J."/>
            <person name="Guigo R."/>
            <person name="Hoegger P.J."/>
            <person name="Hooker J.B."/>
            <person name="Huggins A."/>
            <person name="James T.Y."/>
            <person name="Kamada T."/>
            <person name="Kilaru S."/>
            <person name="Kodira C."/>
            <person name="Kues U."/>
            <person name="Kupfer D."/>
            <person name="Kwan H.S."/>
            <person name="Lomsadze A."/>
            <person name="Li W."/>
            <person name="Lilly W.W."/>
            <person name="Ma L.J."/>
            <person name="Mackey A.J."/>
            <person name="Manning G."/>
            <person name="Martin F."/>
            <person name="Muraguchi H."/>
            <person name="Natvig D.O."/>
            <person name="Palmerini H."/>
            <person name="Ramesh M.A."/>
            <person name="Rehmeyer C.J."/>
            <person name="Roe B.A."/>
            <person name="Shenoy N."/>
            <person name="Stanke M."/>
            <person name="Ter-Hovhannisyan V."/>
            <person name="Tunlid A."/>
            <person name="Velagapudi R."/>
            <person name="Vision T.J."/>
            <person name="Zeng Q."/>
            <person name="Zolan M.E."/>
            <person name="Pukkila P.J."/>
        </authorList>
    </citation>
    <scope>NUCLEOTIDE SEQUENCE [LARGE SCALE GENOMIC DNA]</scope>
    <source>
        <strain evidence="13">Okayama-7 / 130 / ATCC MYA-4618 / FGSC 9003</strain>
    </source>
</reference>
<comment type="caution">
    <text evidence="12">The sequence shown here is derived from an EMBL/GenBank/DDBJ whole genome shotgun (WGS) entry which is preliminary data.</text>
</comment>
<dbReference type="Pfam" id="PF09753">
    <property type="entry name" value="Use1"/>
    <property type="match status" value="1"/>
</dbReference>
<evidence type="ECO:0000313" key="12">
    <source>
        <dbReference type="EMBL" id="EAU90853.1"/>
    </source>
</evidence>
<feature type="compositionally biased region" description="Basic and acidic residues" evidence="10">
    <location>
        <begin position="107"/>
        <end position="116"/>
    </location>
</feature>
<dbReference type="OMA" id="NATHFSD"/>
<keyword evidence="7" id="KW-0653">Protein transport</keyword>
<feature type="transmembrane region" description="Helical" evidence="11">
    <location>
        <begin position="296"/>
        <end position="316"/>
    </location>
</feature>
<dbReference type="GO" id="GO:0015031">
    <property type="term" value="P:protein transport"/>
    <property type="evidence" value="ECO:0007669"/>
    <property type="project" value="UniProtKB-KW"/>
</dbReference>
<keyword evidence="3" id="KW-0813">Transport</keyword>
<dbReference type="GO" id="GO:0006890">
    <property type="term" value="P:retrograde vesicle-mediated transport, Golgi to endoplasmic reticulum"/>
    <property type="evidence" value="ECO:0007669"/>
    <property type="project" value="TreeGrafter"/>
</dbReference>
<dbReference type="GO" id="GO:0005484">
    <property type="term" value="F:SNAP receptor activity"/>
    <property type="evidence" value="ECO:0007669"/>
    <property type="project" value="TreeGrafter"/>
</dbReference>
<dbReference type="InterPro" id="IPR019150">
    <property type="entry name" value="Vesicle_transport_protein_Use1"/>
</dbReference>
<evidence type="ECO:0000313" key="13">
    <source>
        <dbReference type="Proteomes" id="UP000001861"/>
    </source>
</evidence>
<evidence type="ECO:0000256" key="8">
    <source>
        <dbReference type="ARBA" id="ARBA00022989"/>
    </source>
</evidence>
<accession>A8N814</accession>
<evidence type="ECO:0000256" key="4">
    <source>
        <dbReference type="ARBA" id="ARBA00022692"/>
    </source>
</evidence>
<gene>
    <name evidence="12" type="ORF">CC1G_11807</name>
</gene>
<comment type="similarity">
    <text evidence="2">Belongs to the USE1 family.</text>
</comment>
<proteinExistence type="inferred from homology"/>
<dbReference type="KEGG" id="cci:CC1G_11807"/>
<keyword evidence="13" id="KW-1185">Reference proteome</keyword>
<name>A8N814_COPC7</name>
<protein>
    <submittedName>
        <fullName evidence="12">Uncharacterized protein</fullName>
    </submittedName>
</protein>
<dbReference type="STRING" id="240176.A8N814"/>
<evidence type="ECO:0000256" key="10">
    <source>
        <dbReference type="SAM" id="MobiDB-lite"/>
    </source>
</evidence>
<organism evidence="12 13">
    <name type="scientific">Coprinopsis cinerea (strain Okayama-7 / 130 / ATCC MYA-4618 / FGSC 9003)</name>
    <name type="common">Inky cap fungus</name>
    <name type="synonym">Hormographiella aspergillata</name>
    <dbReference type="NCBI Taxonomy" id="240176"/>
    <lineage>
        <taxon>Eukaryota</taxon>
        <taxon>Fungi</taxon>
        <taxon>Dikarya</taxon>
        <taxon>Basidiomycota</taxon>
        <taxon>Agaricomycotina</taxon>
        <taxon>Agaricomycetes</taxon>
        <taxon>Agaricomycetidae</taxon>
        <taxon>Agaricales</taxon>
        <taxon>Agaricineae</taxon>
        <taxon>Psathyrellaceae</taxon>
        <taxon>Coprinopsis</taxon>
    </lineage>
</organism>
<keyword evidence="9 11" id="KW-0472">Membrane</keyword>
<comment type="subcellular location">
    <subcellularLocation>
        <location evidence="1">Endoplasmic reticulum membrane</location>
        <topology evidence="1">Single-pass type IV membrane protein</topology>
    </subcellularLocation>
</comment>
<evidence type="ECO:0000256" key="3">
    <source>
        <dbReference type="ARBA" id="ARBA00022448"/>
    </source>
</evidence>
<dbReference type="CDD" id="cd15860">
    <property type="entry name" value="SNARE_USE1"/>
    <property type="match status" value="1"/>
</dbReference>
<dbReference type="PANTHER" id="PTHR13050">
    <property type="entry name" value="USE1-LIKE PROTEIN"/>
    <property type="match status" value="1"/>
</dbReference>
<dbReference type="PANTHER" id="PTHR13050:SF7">
    <property type="entry name" value="VESICLE TRANSPORT PROTEIN USE1"/>
    <property type="match status" value="1"/>
</dbReference>
<evidence type="ECO:0000256" key="6">
    <source>
        <dbReference type="ARBA" id="ARBA00022892"/>
    </source>
</evidence>